<dbReference type="SUPFAM" id="SSF56281">
    <property type="entry name" value="Metallo-hydrolase/oxidoreductase"/>
    <property type="match status" value="1"/>
</dbReference>
<evidence type="ECO:0000313" key="3">
    <source>
        <dbReference type="Proteomes" id="UP000250462"/>
    </source>
</evidence>
<feature type="domain" description="Metallo-beta-lactamase" evidence="1">
    <location>
        <begin position="24"/>
        <end position="188"/>
    </location>
</feature>
<name>A0A329QQW7_9ACTN</name>
<dbReference type="InterPro" id="IPR001279">
    <property type="entry name" value="Metallo-B-lactamas"/>
</dbReference>
<evidence type="ECO:0000259" key="1">
    <source>
        <dbReference type="SMART" id="SM00849"/>
    </source>
</evidence>
<organism evidence="2 3">
    <name type="scientific">Phytoactinopolyspora halophila</name>
    <dbReference type="NCBI Taxonomy" id="1981511"/>
    <lineage>
        <taxon>Bacteria</taxon>
        <taxon>Bacillati</taxon>
        <taxon>Actinomycetota</taxon>
        <taxon>Actinomycetes</taxon>
        <taxon>Jiangellales</taxon>
        <taxon>Jiangellaceae</taxon>
        <taxon>Phytoactinopolyspora</taxon>
    </lineage>
</organism>
<protein>
    <submittedName>
        <fullName evidence="2">MBL fold metallo-hydrolase</fullName>
    </submittedName>
</protein>
<dbReference type="RefSeq" id="WP_112258130.1">
    <property type="nucleotide sequence ID" value="NZ_QMIG01000007.1"/>
</dbReference>
<dbReference type="Gene3D" id="3.60.15.10">
    <property type="entry name" value="Ribonuclease Z/Hydroxyacylglutathione hydrolase-like"/>
    <property type="match status" value="1"/>
</dbReference>
<proteinExistence type="predicted"/>
<dbReference type="OrthoDB" id="2971563at2"/>
<dbReference type="SMART" id="SM00849">
    <property type="entry name" value="Lactamase_B"/>
    <property type="match status" value="1"/>
</dbReference>
<dbReference type="Pfam" id="PF00753">
    <property type="entry name" value="Lactamase_B"/>
    <property type="match status" value="1"/>
</dbReference>
<sequence>MDVRIDHVTTSGTFSLDGQTQDVINNSWVVGDAHECVIIDAPHDAWPILELVGDRQVSAILLTHGHDDHLGALGMLWDETGATIHLHGADHMLWKRVYPDVSPDKYLFDGDTFAVGGIDIHTIHTPGHTPGSVCFYAPELRSAFTGDTLVHGGPGKTGQSFSDSDMIVESVRNHLFTLARDTVVHPGHGPITTVEAEAAT</sequence>
<keyword evidence="2" id="KW-0378">Hydrolase</keyword>
<comment type="caution">
    <text evidence="2">The sequence shown here is derived from an EMBL/GenBank/DDBJ whole genome shotgun (WGS) entry which is preliminary data.</text>
</comment>
<dbReference type="Proteomes" id="UP000250462">
    <property type="component" value="Unassembled WGS sequence"/>
</dbReference>
<keyword evidence="3" id="KW-1185">Reference proteome</keyword>
<dbReference type="EMBL" id="QMIG01000007">
    <property type="protein sequence ID" value="RAW14770.1"/>
    <property type="molecule type" value="Genomic_DNA"/>
</dbReference>
<dbReference type="GO" id="GO:0016787">
    <property type="term" value="F:hydrolase activity"/>
    <property type="evidence" value="ECO:0007669"/>
    <property type="project" value="UniProtKB-KW"/>
</dbReference>
<dbReference type="AlphaFoldDB" id="A0A329QQW7"/>
<dbReference type="PANTHER" id="PTHR46233">
    <property type="entry name" value="HYDROXYACYLGLUTATHIONE HYDROLASE GLOC"/>
    <property type="match status" value="1"/>
</dbReference>
<dbReference type="CDD" id="cd06262">
    <property type="entry name" value="metallo-hydrolase-like_MBL-fold"/>
    <property type="match status" value="1"/>
</dbReference>
<dbReference type="PANTHER" id="PTHR46233:SF4">
    <property type="entry name" value="METALLO-BETA-LACTAMASE DOMAIN-CONTAINING PROTEIN"/>
    <property type="match status" value="1"/>
</dbReference>
<reference evidence="2 3" key="1">
    <citation type="submission" date="2018-06" db="EMBL/GenBank/DDBJ databases">
        <title>Phytoactinopolyspora halophila sp. nov., a novel halophilic actinomycete isolated from a saline soil in China.</title>
        <authorList>
            <person name="Tang S.-K."/>
        </authorList>
    </citation>
    <scope>NUCLEOTIDE SEQUENCE [LARGE SCALE GENOMIC DNA]</scope>
    <source>
        <strain evidence="2 3">YIM 96934</strain>
    </source>
</reference>
<evidence type="ECO:0000313" key="2">
    <source>
        <dbReference type="EMBL" id="RAW14770.1"/>
    </source>
</evidence>
<dbReference type="InterPro" id="IPR036866">
    <property type="entry name" value="RibonucZ/Hydroxyglut_hydro"/>
</dbReference>
<dbReference type="InterPro" id="IPR051453">
    <property type="entry name" value="MBL_Glyoxalase_II"/>
</dbReference>
<gene>
    <name evidence="2" type="ORF">DPM12_09750</name>
</gene>
<accession>A0A329QQW7</accession>